<keyword evidence="2" id="KW-0472">Membrane</keyword>
<reference evidence="5 6" key="1">
    <citation type="submission" date="2018-04" db="EMBL/GenBank/DDBJ databases">
        <title>Novel species isolated from glacier.</title>
        <authorList>
            <person name="Liu Q."/>
            <person name="Xin Y.-H."/>
        </authorList>
    </citation>
    <scope>NUCLEOTIDE SEQUENCE [LARGE SCALE GENOMIC DNA]</scope>
    <source>
        <strain evidence="5 6">GT1R17</strain>
    </source>
</reference>
<evidence type="ECO:0000256" key="3">
    <source>
        <dbReference type="SAM" id="SignalP"/>
    </source>
</evidence>
<dbReference type="AlphaFoldDB" id="A0A2T5MHP0"/>
<accession>A0A2T5MHP0</accession>
<evidence type="ECO:0000313" key="5">
    <source>
        <dbReference type="EMBL" id="PTU32102.1"/>
    </source>
</evidence>
<dbReference type="RefSeq" id="WP_107939294.1">
    <property type="nucleotide sequence ID" value="NZ_QANS01000002.1"/>
</dbReference>
<evidence type="ECO:0000259" key="4">
    <source>
        <dbReference type="Pfam" id="PF05433"/>
    </source>
</evidence>
<sequence length="178" mass="19165">MNKLTLTTTLMTGLMAITAATPALAGRDGTVYAQVVSSRPLYSQVQISEPERVCRDERVVYREPARVSSNPAGTILGGIIGGVIGHQFGGGHGRDVATAAGAVVGAGIGSQSGNQYQGPNERVSYEQRCDVVNHYRTEQRVDGYDVTYNYGGQLYNTRLPYDPGRRIAVNVSVQPVRY</sequence>
<evidence type="ECO:0000256" key="1">
    <source>
        <dbReference type="ARBA" id="ARBA00004370"/>
    </source>
</evidence>
<keyword evidence="3" id="KW-0732">Signal</keyword>
<proteinExistence type="predicted"/>
<feature type="chain" id="PRO_5015741464" description="Glycine zipper 2TM domain-containing protein" evidence="3">
    <location>
        <begin position="26"/>
        <end position="178"/>
    </location>
</feature>
<dbReference type="PANTHER" id="PTHR35603:SF2">
    <property type="entry name" value="OUTER MEMBRANE LIPOPROTEIN"/>
    <property type="match status" value="1"/>
</dbReference>
<dbReference type="GO" id="GO:0019867">
    <property type="term" value="C:outer membrane"/>
    <property type="evidence" value="ECO:0007669"/>
    <property type="project" value="InterPro"/>
</dbReference>
<protein>
    <recommendedName>
        <fullName evidence="4">Glycine zipper 2TM domain-containing protein</fullName>
    </recommendedName>
</protein>
<keyword evidence="6" id="KW-1185">Reference proteome</keyword>
<dbReference type="PANTHER" id="PTHR35603">
    <property type="match status" value="1"/>
</dbReference>
<dbReference type="InterPro" id="IPR051407">
    <property type="entry name" value="Bact_OM_lipoprot/Surf_antigen"/>
</dbReference>
<comment type="subcellular location">
    <subcellularLocation>
        <location evidence="1">Membrane</location>
    </subcellularLocation>
</comment>
<dbReference type="EMBL" id="QANS01000002">
    <property type="protein sequence ID" value="PTU32102.1"/>
    <property type="molecule type" value="Genomic_DNA"/>
</dbReference>
<dbReference type="OrthoDB" id="8909257at2"/>
<comment type="caution">
    <text evidence="5">The sequence shown here is derived from an EMBL/GenBank/DDBJ whole genome shotgun (WGS) entry which is preliminary data.</text>
</comment>
<dbReference type="Pfam" id="PF05433">
    <property type="entry name" value="Rick_17kDa_Anti"/>
    <property type="match status" value="1"/>
</dbReference>
<feature type="domain" description="Glycine zipper 2TM" evidence="4">
    <location>
        <begin position="72"/>
        <end position="112"/>
    </location>
</feature>
<organism evidence="5 6">
    <name type="scientific">Stenotrophobium rhamnosiphilum</name>
    <dbReference type="NCBI Taxonomy" id="2029166"/>
    <lineage>
        <taxon>Bacteria</taxon>
        <taxon>Pseudomonadati</taxon>
        <taxon>Pseudomonadota</taxon>
        <taxon>Gammaproteobacteria</taxon>
        <taxon>Nevskiales</taxon>
        <taxon>Nevskiaceae</taxon>
        <taxon>Stenotrophobium</taxon>
    </lineage>
</organism>
<dbReference type="InterPro" id="IPR008816">
    <property type="entry name" value="Gly_zipper_2TM_dom"/>
</dbReference>
<feature type="signal peptide" evidence="3">
    <location>
        <begin position="1"/>
        <end position="25"/>
    </location>
</feature>
<name>A0A2T5MHP0_9GAMM</name>
<dbReference type="Proteomes" id="UP000244248">
    <property type="component" value="Unassembled WGS sequence"/>
</dbReference>
<evidence type="ECO:0000313" key="6">
    <source>
        <dbReference type="Proteomes" id="UP000244248"/>
    </source>
</evidence>
<gene>
    <name evidence="5" type="ORF">CJD38_05380</name>
</gene>
<dbReference type="NCBIfam" id="NF008437">
    <property type="entry name" value="PRK11280.1"/>
    <property type="match status" value="1"/>
</dbReference>
<evidence type="ECO:0000256" key="2">
    <source>
        <dbReference type="ARBA" id="ARBA00023136"/>
    </source>
</evidence>